<protein>
    <submittedName>
        <fullName evidence="1">Uncharacterized protein</fullName>
    </submittedName>
</protein>
<proteinExistence type="predicted"/>
<reference evidence="1" key="1">
    <citation type="submission" date="2018-02" db="EMBL/GenBank/DDBJ databases">
        <title>Rhizophora mucronata_Transcriptome.</title>
        <authorList>
            <person name="Meera S.P."/>
            <person name="Sreeshan A."/>
            <person name="Augustine A."/>
        </authorList>
    </citation>
    <scope>NUCLEOTIDE SEQUENCE</scope>
    <source>
        <tissue evidence="1">Leaf</tissue>
    </source>
</reference>
<dbReference type="EMBL" id="GGEC01081601">
    <property type="protein sequence ID" value="MBX62085.1"/>
    <property type="molecule type" value="Transcribed_RNA"/>
</dbReference>
<organism evidence="1">
    <name type="scientific">Rhizophora mucronata</name>
    <name type="common">Asiatic mangrove</name>
    <dbReference type="NCBI Taxonomy" id="61149"/>
    <lineage>
        <taxon>Eukaryota</taxon>
        <taxon>Viridiplantae</taxon>
        <taxon>Streptophyta</taxon>
        <taxon>Embryophyta</taxon>
        <taxon>Tracheophyta</taxon>
        <taxon>Spermatophyta</taxon>
        <taxon>Magnoliopsida</taxon>
        <taxon>eudicotyledons</taxon>
        <taxon>Gunneridae</taxon>
        <taxon>Pentapetalae</taxon>
        <taxon>rosids</taxon>
        <taxon>fabids</taxon>
        <taxon>Malpighiales</taxon>
        <taxon>Rhizophoraceae</taxon>
        <taxon>Rhizophora</taxon>
    </lineage>
</organism>
<accession>A0A2P2Q530</accession>
<dbReference type="AlphaFoldDB" id="A0A2P2Q530"/>
<evidence type="ECO:0000313" key="1">
    <source>
        <dbReference type="EMBL" id="MBX62085.1"/>
    </source>
</evidence>
<name>A0A2P2Q530_RHIMU</name>
<sequence length="27" mass="3223">MQRSLHAAKLICIHEQGTYYTYNRNPN</sequence>